<dbReference type="PANTHER" id="PTHR20875">
    <property type="entry name" value="EF-HAND CALCIUM-BINDING DOMAIN-CONTAINING PROTEIN 6-RELATED"/>
    <property type="match status" value="1"/>
</dbReference>
<dbReference type="FunFam" id="1.10.238.10:FF:000179">
    <property type="entry name" value="EF-hand calcium-binding domain-containing protein 6"/>
    <property type="match status" value="1"/>
</dbReference>
<dbReference type="eggNOG" id="KOG0027">
    <property type="taxonomic scope" value="Eukaryota"/>
</dbReference>
<dbReference type="GO" id="GO:0005509">
    <property type="term" value="F:calcium ion binding"/>
    <property type="evidence" value="ECO:0007669"/>
    <property type="project" value="InterPro"/>
</dbReference>
<dbReference type="OrthoDB" id="26525at2759"/>
<dbReference type="Pfam" id="PF13499">
    <property type="entry name" value="EF-hand_7"/>
    <property type="match status" value="1"/>
</dbReference>
<evidence type="ECO:0000259" key="6">
    <source>
        <dbReference type="PROSITE" id="PS50222"/>
    </source>
</evidence>
<dbReference type="SMART" id="SM00054">
    <property type="entry name" value="EFh"/>
    <property type="match status" value="5"/>
</dbReference>
<dbReference type="Gene3D" id="1.10.238.10">
    <property type="entry name" value="EF-hand"/>
    <property type="match status" value="7"/>
</dbReference>
<accession>A0A1U8DPC0</accession>
<keyword evidence="2" id="KW-0479">Metal-binding</keyword>
<proteinExistence type="predicted"/>
<feature type="domain" description="EF-hand" evidence="6">
    <location>
        <begin position="278"/>
        <end position="313"/>
    </location>
</feature>
<dbReference type="PANTHER" id="PTHR20875:SF2">
    <property type="entry name" value="EF-HAND CALCIUM-BINDING DOMAIN-CONTAINING PROTEIN 6"/>
    <property type="match status" value="1"/>
</dbReference>
<dbReference type="FunFam" id="1.10.238.10:FF:000243">
    <property type="entry name" value="EF-hand calcium binding domain 6"/>
    <property type="match status" value="1"/>
</dbReference>
<dbReference type="InParanoid" id="A0A1U8DPC0"/>
<feature type="compositionally biased region" description="Polar residues" evidence="5">
    <location>
        <begin position="603"/>
        <end position="650"/>
    </location>
</feature>
<dbReference type="CDD" id="cd00051">
    <property type="entry name" value="EFh"/>
    <property type="match status" value="1"/>
</dbReference>
<dbReference type="GeneID" id="102384879"/>
<feature type="domain" description="EF-hand" evidence="6">
    <location>
        <begin position="242"/>
        <end position="277"/>
    </location>
</feature>
<keyword evidence="1" id="KW-0597">Phosphoprotein</keyword>
<dbReference type="Pfam" id="PF08976">
    <property type="entry name" value="EF-hand_11"/>
    <property type="match status" value="2"/>
</dbReference>
<dbReference type="KEGG" id="asn:102384879"/>
<name>A0A1U8DPC0_ALLSI</name>
<dbReference type="Proteomes" id="UP000189705">
    <property type="component" value="Unplaced"/>
</dbReference>
<dbReference type="InterPro" id="IPR018247">
    <property type="entry name" value="EF_Hand_1_Ca_BS"/>
</dbReference>
<dbReference type="GO" id="GO:0005654">
    <property type="term" value="C:nucleoplasm"/>
    <property type="evidence" value="ECO:0007669"/>
    <property type="project" value="TreeGrafter"/>
</dbReference>
<dbReference type="CTD" id="64800"/>
<keyword evidence="3" id="KW-0677">Repeat</keyword>
<dbReference type="InterPro" id="IPR002048">
    <property type="entry name" value="EF_hand_dom"/>
</dbReference>
<dbReference type="FunFam" id="1.10.238.10:FF:000121">
    <property type="entry name" value="EF-hand calcium-binding domain-containing protein 6"/>
    <property type="match status" value="1"/>
</dbReference>
<dbReference type="STRING" id="38654.A0A1U8DPC0"/>
<feature type="compositionally biased region" description="Acidic residues" evidence="5">
    <location>
        <begin position="42"/>
        <end position="51"/>
    </location>
</feature>
<organism evidence="7 8">
    <name type="scientific">Alligator sinensis</name>
    <name type="common">Chinese alligator</name>
    <dbReference type="NCBI Taxonomy" id="38654"/>
    <lineage>
        <taxon>Eukaryota</taxon>
        <taxon>Metazoa</taxon>
        <taxon>Chordata</taxon>
        <taxon>Craniata</taxon>
        <taxon>Vertebrata</taxon>
        <taxon>Euteleostomi</taxon>
        <taxon>Archelosauria</taxon>
        <taxon>Archosauria</taxon>
        <taxon>Crocodylia</taxon>
        <taxon>Alligatoridae</taxon>
        <taxon>Alligatorinae</taxon>
        <taxon>Alligator</taxon>
    </lineage>
</organism>
<dbReference type="InterPro" id="IPR015070">
    <property type="entry name" value="EF_hand_DJBP"/>
</dbReference>
<feature type="region of interest" description="Disordered" evidence="5">
    <location>
        <begin position="37"/>
        <end position="73"/>
    </location>
</feature>
<evidence type="ECO:0000256" key="1">
    <source>
        <dbReference type="ARBA" id="ARBA00022553"/>
    </source>
</evidence>
<dbReference type="RefSeq" id="XP_014379095.1">
    <property type="nucleotide sequence ID" value="XM_014523609.1"/>
</dbReference>
<feature type="region of interest" description="Disordered" evidence="5">
    <location>
        <begin position="603"/>
        <end position="652"/>
    </location>
</feature>
<evidence type="ECO:0000313" key="8">
    <source>
        <dbReference type="RefSeq" id="XP_014379095.1"/>
    </source>
</evidence>
<keyword evidence="4" id="KW-0106">Calcium</keyword>
<evidence type="ECO:0000256" key="5">
    <source>
        <dbReference type="SAM" id="MobiDB-lite"/>
    </source>
</evidence>
<feature type="domain" description="EF-hand" evidence="6">
    <location>
        <begin position="150"/>
        <end position="185"/>
    </location>
</feature>
<evidence type="ECO:0000256" key="3">
    <source>
        <dbReference type="ARBA" id="ARBA00022737"/>
    </source>
</evidence>
<sequence length="854" mass="98927">MSMSQLYANHSLLHDDHGWQEEPLITIHLVPLCPSIPRTSTDDEAEEVESQEEAHAADTSSTATETQEHAEPDKITENWKDFHKALQFHDPKNADIISRNHLRKMLWAYCPSLSDEQFAKMKQIEDQTNKHTKNRTVNEVIERLKDNVIQQEASIKDSFLAFNKQSSGKISKVDFRKMLEDHGMPMDANQFNLLIEKLGFPDRGLSYLDFVASFEGRPKQTRMDAELACDQAHYYLVIKAQTRWHDLARNFREFDREGNGIVQPKDLRNVLYRFAIPITSTEFEKLWARYDTDLKGYLTCQEFLQKMGAEIIPADIGLSSQIAEDDCETLKARFSNQQKKHSKLEEQQKQQTQALPISEIKKQIKWDKFRDYFQNFNKAFYKMDKNRDSYITIDGLCRILQELNYSLNEDYLGISIHDSKLSYVDFLRAFDDSRASKYQQRQKQAAPPAFSLFAMDGTGLVKVLEFHQVLDHFCFKLSNKQFRHLFKKLKLCEPHTVDWKIFLHNIRLLSDVSKKDILIQVHEVVTACFNTISQEFKDIDCAKENTVSKEDFRRVCNQHFMLLTDEQFENLWNTVPVNADGKLKYCDFLKTFNAEALTMPSDTPVANNPASASNCSTPAEPGSQLSSQPSCPKTASSAFGRSKTPISSRPHTAVAWSPPLLNCEPIENKIRKNIQHSWREILKECKEKDVSQLGEIPGSDFSAIVEKFNLDLSKEEFSQITTKYDIKNNGKCAYYDFLQCCVLSLKPQGSSVLQRMVVQKLREPRSPGPQSLTFFKAMLKIQPQILYCWRPMRRSFKSYDKSRTGLLNIQDFKQVLREYSVNLSEEEFFHILEFYDKALTSKVSYNDFLRAFLQ</sequence>
<dbReference type="PROSITE" id="PS50222">
    <property type="entry name" value="EF_HAND_2"/>
    <property type="match status" value="5"/>
</dbReference>
<evidence type="ECO:0000313" key="7">
    <source>
        <dbReference type="Proteomes" id="UP000189705"/>
    </source>
</evidence>
<evidence type="ECO:0000256" key="2">
    <source>
        <dbReference type="ARBA" id="ARBA00022723"/>
    </source>
</evidence>
<gene>
    <name evidence="8" type="primary">EFCAB6</name>
</gene>
<feature type="domain" description="EF-hand" evidence="6">
    <location>
        <begin position="371"/>
        <end position="406"/>
    </location>
</feature>
<dbReference type="SUPFAM" id="SSF47473">
    <property type="entry name" value="EF-hand"/>
    <property type="match status" value="5"/>
</dbReference>
<feature type="domain" description="EF-hand" evidence="6">
    <location>
        <begin position="792"/>
        <end position="822"/>
    </location>
</feature>
<protein>
    <submittedName>
        <fullName evidence="8">EF-hand calcium-binding domain-containing protein 6</fullName>
    </submittedName>
</protein>
<reference evidence="8" key="1">
    <citation type="submission" date="2025-08" db="UniProtKB">
        <authorList>
            <consortium name="RefSeq"/>
        </authorList>
    </citation>
    <scope>IDENTIFICATION</scope>
</reference>
<keyword evidence="7" id="KW-1185">Reference proteome</keyword>
<evidence type="ECO:0000256" key="4">
    <source>
        <dbReference type="ARBA" id="ARBA00022837"/>
    </source>
</evidence>
<dbReference type="AlphaFoldDB" id="A0A1U8DPC0"/>
<dbReference type="PROSITE" id="PS00018">
    <property type="entry name" value="EF_HAND_1"/>
    <property type="match status" value="1"/>
</dbReference>
<dbReference type="InterPro" id="IPR052603">
    <property type="entry name" value="EFCB6"/>
</dbReference>
<dbReference type="InterPro" id="IPR011992">
    <property type="entry name" value="EF-hand-dom_pair"/>
</dbReference>